<dbReference type="EMBL" id="JNBS01002732">
    <property type="protein sequence ID" value="OQR89489.1"/>
    <property type="molecule type" value="Genomic_DNA"/>
</dbReference>
<gene>
    <name evidence="10" type="ORF">THRCLA_09722</name>
</gene>
<evidence type="ECO:0000256" key="1">
    <source>
        <dbReference type="ARBA" id="ARBA00004141"/>
    </source>
</evidence>
<keyword evidence="3 7" id="KW-0812">Transmembrane</keyword>
<feature type="transmembrane region" description="Helical" evidence="7">
    <location>
        <begin position="465"/>
        <end position="487"/>
    </location>
</feature>
<evidence type="ECO:0000256" key="5">
    <source>
        <dbReference type="ARBA" id="ARBA00022989"/>
    </source>
</evidence>
<evidence type="ECO:0000256" key="2">
    <source>
        <dbReference type="ARBA" id="ARBA00022448"/>
    </source>
</evidence>
<keyword evidence="10" id="KW-0547">Nucleotide-binding</keyword>
<organism evidence="10 11">
    <name type="scientific">Thraustotheca clavata</name>
    <dbReference type="NCBI Taxonomy" id="74557"/>
    <lineage>
        <taxon>Eukaryota</taxon>
        <taxon>Sar</taxon>
        <taxon>Stramenopiles</taxon>
        <taxon>Oomycota</taxon>
        <taxon>Saprolegniomycetes</taxon>
        <taxon>Saprolegniales</taxon>
        <taxon>Achlyaceae</taxon>
        <taxon>Thraustotheca</taxon>
    </lineage>
</organism>
<evidence type="ECO:0000313" key="11">
    <source>
        <dbReference type="Proteomes" id="UP000243217"/>
    </source>
</evidence>
<dbReference type="InterPro" id="IPR013525">
    <property type="entry name" value="ABC2_TM"/>
</dbReference>
<sequence>MRRDAESPAPVLMAPTPKVNHIRPLLWKNFLLKKKHPVKWALEMIVPVLFIILLGRLKHLLDDVQVPTGWSDDSTSIDKTLGTSHNLFETRNISGAALPTYFTTESTMAAFLMQLSLKAYQNSQSMADFTTAQNLSCMAFVVQGKVSLDPTSPNAVPTECQGRIIPWKLAIVPDTAYTRNYFAATVAKWHPAVPLANASLFTPVIPAFNDSIMFFKDDDALNAHVTDNLYGKDFDHPRIHSAIVFNNPPAASDIGIASSIDYAIRLNSTVGKGGTPGDVPRTDYLAYDPLQKSIDVKLYQNYALTGFMTLQTLVTRFALCQPSYVSSIAGNCSNAQSTATPSASLDARLLQQIQNDFGLQTFAAFFNKLAPVKIDLNNLPDTAKQALLVPLRQAPQPYLGQHVYPFPIQGYTSSPFYTSVSNFFGIVFIISYLFSVSSILVALITEKENKSRELMKILGVHENSIIMSWYITYLLIFFVAAILQAIAGKADLFANCNPILVFIFFLLFGWSVLAYCFMVSAIFSKSRIGTYVGIIGFFLSYLITSGFTATTAESTKNGFCIFSPVAMAFGVQTMANAEASSLGITFGNVNDPYQNFRFSTSLYFMVFDIVLYTVLGLYFERVVPKDYGITEKWYFLFSPSYWSRKRSKKQLLQDDEDTQSDIEGVPHDAIEAVGMELKEQENNGEALQIRRLRREFKVPGGTKVAVKGLDLTMYKNQITCLLGHNGAGKTTLISMLTGMIPVSSGDATFNGLSLRRDLTELRQSLGMCPQHDVLYSELTVE</sequence>
<dbReference type="STRING" id="74557.A0A1V9YUL8"/>
<evidence type="ECO:0000256" key="3">
    <source>
        <dbReference type="ARBA" id="ARBA00022692"/>
    </source>
</evidence>
<feature type="domain" description="ABC-2 type transporter transmembrane" evidence="9">
    <location>
        <begin position="394"/>
        <end position="618"/>
    </location>
</feature>
<feature type="non-terminal residue" evidence="10">
    <location>
        <position position="781"/>
    </location>
</feature>
<feature type="domain" description="ABC transporter" evidence="8">
    <location>
        <begin position="707"/>
        <end position="780"/>
    </location>
</feature>
<evidence type="ECO:0000259" key="9">
    <source>
        <dbReference type="Pfam" id="PF12698"/>
    </source>
</evidence>
<dbReference type="PANTHER" id="PTHR19229">
    <property type="entry name" value="ATP-BINDING CASSETTE TRANSPORTER SUBFAMILY A ABCA"/>
    <property type="match status" value="1"/>
</dbReference>
<dbReference type="Proteomes" id="UP000243217">
    <property type="component" value="Unassembled WGS sequence"/>
</dbReference>
<feature type="transmembrane region" description="Helical" evidence="7">
    <location>
        <begin position="530"/>
        <end position="549"/>
    </location>
</feature>
<dbReference type="PANTHER" id="PTHR19229:SF36">
    <property type="entry name" value="ATP-BINDING CASSETTE SUB-FAMILY A MEMBER 2"/>
    <property type="match status" value="1"/>
</dbReference>
<comment type="caution">
    <text evidence="10">The sequence shown here is derived from an EMBL/GenBank/DDBJ whole genome shotgun (WGS) entry which is preliminary data.</text>
</comment>
<keyword evidence="11" id="KW-1185">Reference proteome</keyword>
<evidence type="ECO:0000256" key="6">
    <source>
        <dbReference type="ARBA" id="ARBA00023136"/>
    </source>
</evidence>
<comment type="subcellular location">
    <subcellularLocation>
        <location evidence="1">Membrane</location>
        <topology evidence="1">Multi-pass membrane protein</topology>
    </subcellularLocation>
</comment>
<feature type="transmembrane region" description="Helical" evidence="7">
    <location>
        <begin position="601"/>
        <end position="619"/>
    </location>
</feature>
<dbReference type="GO" id="GO:0016020">
    <property type="term" value="C:membrane"/>
    <property type="evidence" value="ECO:0007669"/>
    <property type="project" value="UniProtKB-SubCell"/>
</dbReference>
<dbReference type="OrthoDB" id="10255969at2759"/>
<keyword evidence="4" id="KW-0677">Repeat</keyword>
<keyword evidence="10" id="KW-0067">ATP-binding</keyword>
<dbReference type="AlphaFoldDB" id="A0A1V9YUL8"/>
<name>A0A1V9YUL8_9STRA</name>
<evidence type="ECO:0000259" key="8">
    <source>
        <dbReference type="Pfam" id="PF00005"/>
    </source>
</evidence>
<dbReference type="GO" id="GO:0140359">
    <property type="term" value="F:ABC-type transporter activity"/>
    <property type="evidence" value="ECO:0007669"/>
    <property type="project" value="InterPro"/>
</dbReference>
<feature type="transmembrane region" description="Helical" evidence="7">
    <location>
        <begin position="499"/>
        <end position="523"/>
    </location>
</feature>
<dbReference type="InterPro" id="IPR003439">
    <property type="entry name" value="ABC_transporter-like_ATP-bd"/>
</dbReference>
<dbReference type="InterPro" id="IPR026082">
    <property type="entry name" value="ABCA"/>
</dbReference>
<dbReference type="GO" id="GO:0005319">
    <property type="term" value="F:lipid transporter activity"/>
    <property type="evidence" value="ECO:0007669"/>
    <property type="project" value="TreeGrafter"/>
</dbReference>
<accession>A0A1V9YUL8</accession>
<dbReference type="Gene3D" id="3.40.50.300">
    <property type="entry name" value="P-loop containing nucleotide triphosphate hydrolases"/>
    <property type="match status" value="1"/>
</dbReference>
<dbReference type="InterPro" id="IPR027417">
    <property type="entry name" value="P-loop_NTPase"/>
</dbReference>
<dbReference type="GO" id="GO:0005524">
    <property type="term" value="F:ATP binding"/>
    <property type="evidence" value="ECO:0007669"/>
    <property type="project" value="UniProtKB-KW"/>
</dbReference>
<dbReference type="SUPFAM" id="SSF52540">
    <property type="entry name" value="P-loop containing nucleoside triphosphate hydrolases"/>
    <property type="match status" value="1"/>
</dbReference>
<protein>
    <submittedName>
        <fullName evidence="10">ATP-binding Cassette (ABC) Superfamily</fullName>
    </submittedName>
</protein>
<evidence type="ECO:0000313" key="10">
    <source>
        <dbReference type="EMBL" id="OQR89489.1"/>
    </source>
</evidence>
<dbReference type="Pfam" id="PF00005">
    <property type="entry name" value="ABC_tran"/>
    <property type="match status" value="1"/>
</dbReference>
<keyword evidence="6 7" id="KW-0472">Membrane</keyword>
<feature type="transmembrane region" description="Helical" evidence="7">
    <location>
        <begin position="423"/>
        <end position="444"/>
    </location>
</feature>
<keyword evidence="2" id="KW-0813">Transport</keyword>
<dbReference type="GO" id="GO:0016887">
    <property type="term" value="F:ATP hydrolysis activity"/>
    <property type="evidence" value="ECO:0007669"/>
    <property type="project" value="InterPro"/>
</dbReference>
<keyword evidence="5 7" id="KW-1133">Transmembrane helix</keyword>
<evidence type="ECO:0000256" key="7">
    <source>
        <dbReference type="SAM" id="Phobius"/>
    </source>
</evidence>
<dbReference type="Pfam" id="PF12698">
    <property type="entry name" value="ABC2_membrane_3"/>
    <property type="match status" value="1"/>
</dbReference>
<evidence type="ECO:0000256" key="4">
    <source>
        <dbReference type="ARBA" id="ARBA00022737"/>
    </source>
</evidence>
<reference evidence="10 11" key="1">
    <citation type="journal article" date="2014" name="Genome Biol. Evol.">
        <title>The secreted proteins of Achlya hypogyna and Thraustotheca clavata identify the ancestral oomycete secretome and reveal gene acquisitions by horizontal gene transfer.</title>
        <authorList>
            <person name="Misner I."/>
            <person name="Blouin N."/>
            <person name="Leonard G."/>
            <person name="Richards T.A."/>
            <person name="Lane C.E."/>
        </authorList>
    </citation>
    <scope>NUCLEOTIDE SEQUENCE [LARGE SCALE GENOMIC DNA]</scope>
    <source>
        <strain evidence="10 11">ATCC 34112</strain>
    </source>
</reference>
<proteinExistence type="predicted"/>